<dbReference type="AlphaFoldDB" id="A0A9P6R3X3"/>
<evidence type="ECO:0000313" key="3">
    <source>
        <dbReference type="Proteomes" id="UP000823405"/>
    </source>
</evidence>
<feature type="compositionally biased region" description="Low complexity" evidence="1">
    <location>
        <begin position="329"/>
        <end position="347"/>
    </location>
</feature>
<sequence>MARAITEKRPAPLALGQPHHPHPQQQQSYRFQEILPTEIWRQIINHHIPTLDLFSLYNTSRYLRSLSAPPLIQTMASKSLRLFFYQEYVRRVGVKFVFESFDLETDRVVFRPLVADNQYRFRTGMTLQSPQLEEVAVKTIPGLEVDMWRVQCDQGRYFTIKPAARPPPAAAAAVSVSVSQEDGEDLEEGGDMEADVEADVDLSPEATAVVMNPEGTKNFLDKSCAVPVRKTGVRKMDGTRYSFLNTYPWSLEYQVESEIMGPLEGERRTGSDRGGKGKAVEYVSRDHISNTGSSSNQVGRGDQLTTDSQHHRHQDAIEYAPFPYEDMDSTGSSSSGGSRNGSQNISSRDNALHSSATITTTPSRRRANSPEMADKIADKSAGVSSARTYRQGSSTGNNSNTNSGNGPRFLRTLRFECSMNFLDPKRATRSVLGRWLEGKMYQWSKALGGGKKTSNQSHTIQWQSTVNKQLSPSQPQLRQQQKQQEMQRGKHKDNKQKSSSLSLLYRRLQQQEKQMRLSSSTESGGSSTTTPPPPLTAAPAFATPRRRGRVIRAIDILLGPTDSDGSSINHERVRQHSMNSPFHTQPPSQSGSSTSLSVSLLPQQGDASIAGGRCMIPAIDLHKMGSSSTSATF</sequence>
<organism evidence="2 3">
    <name type="scientific">Linnemannia gamsii</name>
    <dbReference type="NCBI Taxonomy" id="64522"/>
    <lineage>
        <taxon>Eukaryota</taxon>
        <taxon>Fungi</taxon>
        <taxon>Fungi incertae sedis</taxon>
        <taxon>Mucoromycota</taxon>
        <taxon>Mortierellomycotina</taxon>
        <taxon>Mortierellomycetes</taxon>
        <taxon>Mortierellales</taxon>
        <taxon>Mortierellaceae</taxon>
        <taxon>Linnemannia</taxon>
    </lineage>
</organism>
<gene>
    <name evidence="2" type="ORF">BGZ97_011437</name>
</gene>
<feature type="compositionally biased region" description="Low complexity" evidence="1">
    <location>
        <begin position="392"/>
        <end position="406"/>
    </location>
</feature>
<feature type="region of interest" description="Disordered" evidence="1">
    <location>
        <begin position="576"/>
        <end position="600"/>
    </location>
</feature>
<feature type="compositionally biased region" description="Low complexity" evidence="1">
    <location>
        <begin position="497"/>
        <end position="508"/>
    </location>
</feature>
<accession>A0A9P6R3X3</accession>
<feature type="compositionally biased region" description="Low complexity" evidence="1">
    <location>
        <begin position="468"/>
        <end position="486"/>
    </location>
</feature>
<feature type="compositionally biased region" description="Low complexity" evidence="1">
    <location>
        <begin position="585"/>
        <end position="600"/>
    </location>
</feature>
<evidence type="ECO:0008006" key="4">
    <source>
        <dbReference type="Google" id="ProtNLM"/>
    </source>
</evidence>
<proteinExistence type="predicted"/>
<feature type="compositionally biased region" description="Polar residues" evidence="1">
    <location>
        <begin position="348"/>
        <end position="362"/>
    </location>
</feature>
<feature type="compositionally biased region" description="Polar residues" evidence="1">
    <location>
        <begin position="289"/>
        <end position="307"/>
    </location>
</feature>
<dbReference type="OrthoDB" id="2445228at2759"/>
<name>A0A9P6R3X3_9FUNG</name>
<dbReference type="Proteomes" id="UP000823405">
    <property type="component" value="Unassembled WGS sequence"/>
</dbReference>
<dbReference type="EMBL" id="JAAAIN010000643">
    <property type="protein sequence ID" value="KAG0312144.1"/>
    <property type="molecule type" value="Genomic_DNA"/>
</dbReference>
<evidence type="ECO:0000313" key="2">
    <source>
        <dbReference type="EMBL" id="KAG0312144.1"/>
    </source>
</evidence>
<comment type="caution">
    <text evidence="2">The sequence shown here is derived from an EMBL/GenBank/DDBJ whole genome shotgun (WGS) entry which is preliminary data.</text>
</comment>
<feature type="compositionally biased region" description="Basic and acidic residues" evidence="1">
    <location>
        <begin position="1"/>
        <end position="10"/>
    </location>
</feature>
<protein>
    <recommendedName>
        <fullName evidence="4">F-box domain-containing protein</fullName>
    </recommendedName>
</protein>
<reference evidence="2" key="1">
    <citation type="journal article" date="2020" name="Fungal Divers.">
        <title>Resolving the Mortierellaceae phylogeny through synthesis of multi-gene phylogenetics and phylogenomics.</title>
        <authorList>
            <person name="Vandepol N."/>
            <person name="Liber J."/>
            <person name="Desiro A."/>
            <person name="Na H."/>
            <person name="Kennedy M."/>
            <person name="Barry K."/>
            <person name="Grigoriev I.V."/>
            <person name="Miller A.N."/>
            <person name="O'Donnell K."/>
            <person name="Stajich J.E."/>
            <person name="Bonito G."/>
        </authorList>
    </citation>
    <scope>NUCLEOTIDE SEQUENCE</scope>
    <source>
        <strain evidence="2">NVP60</strain>
    </source>
</reference>
<feature type="region of interest" description="Disordered" evidence="1">
    <location>
        <begin position="466"/>
        <end position="546"/>
    </location>
</feature>
<feature type="compositionally biased region" description="Low complexity" evidence="1">
    <location>
        <begin position="518"/>
        <end position="529"/>
    </location>
</feature>
<feature type="region of interest" description="Disordered" evidence="1">
    <location>
        <begin position="283"/>
        <end position="407"/>
    </location>
</feature>
<feature type="compositionally biased region" description="Polar residues" evidence="1">
    <location>
        <begin position="382"/>
        <end position="391"/>
    </location>
</feature>
<keyword evidence="3" id="KW-1185">Reference proteome</keyword>
<feature type="region of interest" description="Disordered" evidence="1">
    <location>
        <begin position="1"/>
        <end position="27"/>
    </location>
</feature>
<evidence type="ECO:0000256" key="1">
    <source>
        <dbReference type="SAM" id="MobiDB-lite"/>
    </source>
</evidence>